<sequence length="72" mass="9040">MFERLIRLQQDNFNLKIYFNNSDRIVKVKKQLSEFFDHAFDWSRKDYTAKSVQVSYGPRGREYRRYYYLRDE</sequence>
<dbReference type="WBParaSite" id="Pan_g19393.t1">
    <property type="protein sequence ID" value="Pan_g19393.t1"/>
    <property type="gene ID" value="Pan_g19393"/>
</dbReference>
<keyword evidence="1" id="KW-1185">Reference proteome</keyword>
<organism evidence="1 2">
    <name type="scientific">Panagrellus redivivus</name>
    <name type="common">Microworm</name>
    <dbReference type="NCBI Taxonomy" id="6233"/>
    <lineage>
        <taxon>Eukaryota</taxon>
        <taxon>Metazoa</taxon>
        <taxon>Ecdysozoa</taxon>
        <taxon>Nematoda</taxon>
        <taxon>Chromadorea</taxon>
        <taxon>Rhabditida</taxon>
        <taxon>Tylenchina</taxon>
        <taxon>Panagrolaimomorpha</taxon>
        <taxon>Panagrolaimoidea</taxon>
        <taxon>Panagrolaimidae</taxon>
        <taxon>Panagrellus</taxon>
    </lineage>
</organism>
<dbReference type="Proteomes" id="UP000492821">
    <property type="component" value="Unassembled WGS sequence"/>
</dbReference>
<evidence type="ECO:0000313" key="2">
    <source>
        <dbReference type="WBParaSite" id="Pan_g19393.t1"/>
    </source>
</evidence>
<protein>
    <submittedName>
        <fullName evidence="2">Transposase</fullName>
    </submittedName>
</protein>
<reference evidence="2" key="2">
    <citation type="submission" date="2020-10" db="UniProtKB">
        <authorList>
            <consortium name="WormBaseParasite"/>
        </authorList>
    </citation>
    <scope>IDENTIFICATION</scope>
</reference>
<name>A0A7E4ZV38_PANRE</name>
<proteinExistence type="predicted"/>
<accession>A0A7E4ZV38</accession>
<dbReference type="AlphaFoldDB" id="A0A7E4ZV38"/>
<reference evidence="1" key="1">
    <citation type="journal article" date="2013" name="Genetics">
        <title>The draft genome and transcriptome of Panagrellus redivivus are shaped by the harsh demands of a free-living lifestyle.</title>
        <authorList>
            <person name="Srinivasan J."/>
            <person name="Dillman A.R."/>
            <person name="Macchietto M.G."/>
            <person name="Heikkinen L."/>
            <person name="Lakso M."/>
            <person name="Fracchia K.M."/>
            <person name="Antoshechkin I."/>
            <person name="Mortazavi A."/>
            <person name="Wong G."/>
            <person name="Sternberg P.W."/>
        </authorList>
    </citation>
    <scope>NUCLEOTIDE SEQUENCE [LARGE SCALE GENOMIC DNA]</scope>
    <source>
        <strain evidence="1">MT8872</strain>
    </source>
</reference>
<evidence type="ECO:0000313" key="1">
    <source>
        <dbReference type="Proteomes" id="UP000492821"/>
    </source>
</evidence>